<accession>A0A2A6BB27</accession>
<evidence type="ECO:0000313" key="2">
    <source>
        <dbReference type="Proteomes" id="UP000005239"/>
    </source>
</evidence>
<evidence type="ECO:0000313" key="1">
    <source>
        <dbReference type="EnsemblMetazoa" id="PPA37650.1"/>
    </source>
</evidence>
<dbReference type="EnsemblMetazoa" id="PPA37650.1">
    <property type="protein sequence ID" value="PPA37650.1"/>
    <property type="gene ID" value="WBGene00276019"/>
</dbReference>
<reference evidence="1" key="2">
    <citation type="submission" date="2022-06" db="UniProtKB">
        <authorList>
            <consortium name="EnsemblMetazoa"/>
        </authorList>
    </citation>
    <scope>IDENTIFICATION</scope>
    <source>
        <strain evidence="1">PS312</strain>
    </source>
</reference>
<keyword evidence="2" id="KW-1185">Reference proteome</keyword>
<dbReference type="AlphaFoldDB" id="A0A2A6BB27"/>
<name>A0A2A6BB27_PRIPA</name>
<accession>A0A8R1US71</accession>
<sequence length="104" mass="11153">MLLTIGDWLSTIALIAATVCAFAIGCGDKKEKSLVKKRQSLDMGVSDLDEVQPVKREVSRAQEIKDGARGKKAEYKTLAQMEKSDFDKSMHVDGPKSAGAAAAP</sequence>
<dbReference type="Proteomes" id="UP000005239">
    <property type="component" value="Unassembled WGS sequence"/>
</dbReference>
<proteinExistence type="predicted"/>
<gene>
    <name evidence="1" type="primary">WBGene00276019</name>
</gene>
<protein>
    <submittedName>
        <fullName evidence="1">Uncharacterized protein</fullName>
    </submittedName>
</protein>
<organism evidence="1 2">
    <name type="scientific">Pristionchus pacificus</name>
    <name type="common">Parasitic nematode worm</name>
    <dbReference type="NCBI Taxonomy" id="54126"/>
    <lineage>
        <taxon>Eukaryota</taxon>
        <taxon>Metazoa</taxon>
        <taxon>Ecdysozoa</taxon>
        <taxon>Nematoda</taxon>
        <taxon>Chromadorea</taxon>
        <taxon>Rhabditida</taxon>
        <taxon>Rhabditina</taxon>
        <taxon>Diplogasteromorpha</taxon>
        <taxon>Diplogasteroidea</taxon>
        <taxon>Neodiplogasteridae</taxon>
        <taxon>Pristionchus</taxon>
    </lineage>
</organism>
<reference evidence="2" key="1">
    <citation type="journal article" date="2008" name="Nat. Genet.">
        <title>The Pristionchus pacificus genome provides a unique perspective on nematode lifestyle and parasitism.</title>
        <authorList>
            <person name="Dieterich C."/>
            <person name="Clifton S.W."/>
            <person name="Schuster L.N."/>
            <person name="Chinwalla A."/>
            <person name="Delehaunty K."/>
            <person name="Dinkelacker I."/>
            <person name="Fulton L."/>
            <person name="Fulton R."/>
            <person name="Godfrey J."/>
            <person name="Minx P."/>
            <person name="Mitreva M."/>
            <person name="Roeseler W."/>
            <person name="Tian H."/>
            <person name="Witte H."/>
            <person name="Yang S.P."/>
            <person name="Wilson R.K."/>
            <person name="Sommer R.J."/>
        </authorList>
    </citation>
    <scope>NUCLEOTIDE SEQUENCE [LARGE SCALE GENOMIC DNA]</scope>
    <source>
        <strain evidence="2">PS312</strain>
    </source>
</reference>